<dbReference type="RefSeq" id="WP_153345652.1">
    <property type="nucleotide sequence ID" value="NZ_WIVE01000056.1"/>
</dbReference>
<comment type="caution">
    <text evidence="9">Lacks conserved residue(s) required for the propagation of feature annotation.</text>
</comment>
<sequence length="181" mass="19255">MLDAARRVLGRLGRVEVALAMAALAATCGVTAVQAVVRTGFGGSLLWAEEVGLLLLKIMIFVGAAGVYKARAFITIDTLMTRAPEALKRPLMLAAWTVSAVFGAVVAWQGALLYPSQIITRTYLLELPRFVFTMPIIYAGASIALTSLFYIVWLLSARGRAVGTTEAEDAASPLARSGEAH</sequence>
<keyword evidence="6 9" id="KW-1133">Transmembrane helix</keyword>
<keyword evidence="2 9" id="KW-0813">Transport</keyword>
<dbReference type="PANTHER" id="PTHR35011">
    <property type="entry name" value="2,3-DIKETO-L-GULONATE TRAP TRANSPORTER SMALL PERMEASE PROTEIN YIAM"/>
    <property type="match status" value="1"/>
</dbReference>
<evidence type="ECO:0000256" key="9">
    <source>
        <dbReference type="RuleBase" id="RU369079"/>
    </source>
</evidence>
<evidence type="ECO:0000256" key="4">
    <source>
        <dbReference type="ARBA" id="ARBA00022519"/>
    </source>
</evidence>
<evidence type="ECO:0000313" key="11">
    <source>
        <dbReference type="EMBL" id="MQX37802.1"/>
    </source>
</evidence>
<evidence type="ECO:0000256" key="7">
    <source>
        <dbReference type="ARBA" id="ARBA00023136"/>
    </source>
</evidence>
<dbReference type="EMBL" id="WIVE01000056">
    <property type="protein sequence ID" value="MQX37802.1"/>
    <property type="molecule type" value="Genomic_DNA"/>
</dbReference>
<evidence type="ECO:0000259" key="10">
    <source>
        <dbReference type="Pfam" id="PF04290"/>
    </source>
</evidence>
<evidence type="ECO:0000256" key="3">
    <source>
        <dbReference type="ARBA" id="ARBA00022475"/>
    </source>
</evidence>
<evidence type="ECO:0000256" key="6">
    <source>
        <dbReference type="ARBA" id="ARBA00022989"/>
    </source>
</evidence>
<dbReference type="Pfam" id="PF04290">
    <property type="entry name" value="DctQ"/>
    <property type="match status" value="1"/>
</dbReference>
<keyword evidence="4 9" id="KW-0997">Cell inner membrane</keyword>
<name>A0A7X1ZHY8_9PROT</name>
<comment type="caution">
    <text evidence="11">The sequence shown here is derived from an EMBL/GenBank/DDBJ whole genome shotgun (WGS) entry which is preliminary data.</text>
</comment>
<comment type="similarity">
    <text evidence="8 9">Belongs to the TRAP transporter small permease family.</text>
</comment>
<accession>A0A7X1ZHY8</accession>
<comment type="subcellular location">
    <subcellularLocation>
        <location evidence="1 9">Cell inner membrane</location>
        <topology evidence="1 9">Multi-pass membrane protein</topology>
    </subcellularLocation>
</comment>
<reference evidence="11 12" key="1">
    <citation type="submission" date="2019-10" db="EMBL/GenBank/DDBJ databases">
        <title>Draft whole-genome sequence of the purple nonsulfur photosynthetic bacterium Roseospira navarrensis DSM 15114.</title>
        <authorList>
            <person name="Kyndt J.A."/>
            <person name="Meyer T.E."/>
        </authorList>
    </citation>
    <scope>NUCLEOTIDE SEQUENCE [LARGE SCALE GENOMIC DNA]</scope>
    <source>
        <strain evidence="11 12">DSM 15114</strain>
    </source>
</reference>
<dbReference type="GO" id="GO:0005886">
    <property type="term" value="C:plasma membrane"/>
    <property type="evidence" value="ECO:0007669"/>
    <property type="project" value="UniProtKB-SubCell"/>
</dbReference>
<dbReference type="InterPro" id="IPR055348">
    <property type="entry name" value="DctQ"/>
</dbReference>
<dbReference type="Proteomes" id="UP000434582">
    <property type="component" value="Unassembled WGS sequence"/>
</dbReference>
<keyword evidence="7 9" id="KW-0472">Membrane</keyword>
<evidence type="ECO:0000256" key="1">
    <source>
        <dbReference type="ARBA" id="ARBA00004429"/>
    </source>
</evidence>
<feature type="domain" description="Tripartite ATP-independent periplasmic transporters DctQ component" evidence="10">
    <location>
        <begin position="28"/>
        <end position="148"/>
    </location>
</feature>
<dbReference type="PANTHER" id="PTHR35011:SF11">
    <property type="entry name" value="TRAP TRANSPORTER SMALL PERMEASE PROTEIN"/>
    <property type="match status" value="1"/>
</dbReference>
<dbReference type="OrthoDB" id="4964541at2"/>
<proteinExistence type="inferred from homology"/>
<comment type="function">
    <text evidence="9">Part of the tripartite ATP-independent periplasmic (TRAP) transport system.</text>
</comment>
<keyword evidence="3" id="KW-1003">Cell membrane</keyword>
<feature type="transmembrane region" description="Helical" evidence="9">
    <location>
        <begin position="51"/>
        <end position="70"/>
    </location>
</feature>
<evidence type="ECO:0000256" key="5">
    <source>
        <dbReference type="ARBA" id="ARBA00022692"/>
    </source>
</evidence>
<dbReference type="InterPro" id="IPR007387">
    <property type="entry name" value="TRAP_DctQ"/>
</dbReference>
<evidence type="ECO:0000313" key="12">
    <source>
        <dbReference type="Proteomes" id="UP000434582"/>
    </source>
</evidence>
<keyword evidence="12" id="KW-1185">Reference proteome</keyword>
<gene>
    <name evidence="11" type="ORF">GHC57_14880</name>
</gene>
<protein>
    <recommendedName>
        <fullName evidence="9">TRAP transporter small permease protein</fullName>
    </recommendedName>
</protein>
<organism evidence="11 12">
    <name type="scientific">Roseospira navarrensis</name>
    <dbReference type="NCBI Taxonomy" id="140058"/>
    <lineage>
        <taxon>Bacteria</taxon>
        <taxon>Pseudomonadati</taxon>
        <taxon>Pseudomonadota</taxon>
        <taxon>Alphaproteobacteria</taxon>
        <taxon>Rhodospirillales</taxon>
        <taxon>Rhodospirillaceae</taxon>
        <taxon>Roseospira</taxon>
    </lineage>
</organism>
<evidence type="ECO:0000256" key="8">
    <source>
        <dbReference type="ARBA" id="ARBA00038436"/>
    </source>
</evidence>
<dbReference type="GO" id="GO:0015740">
    <property type="term" value="P:C4-dicarboxylate transport"/>
    <property type="evidence" value="ECO:0007669"/>
    <property type="project" value="TreeGrafter"/>
</dbReference>
<dbReference type="AlphaFoldDB" id="A0A7X1ZHY8"/>
<keyword evidence="5 9" id="KW-0812">Transmembrane</keyword>
<dbReference type="GO" id="GO:0022857">
    <property type="term" value="F:transmembrane transporter activity"/>
    <property type="evidence" value="ECO:0007669"/>
    <property type="project" value="UniProtKB-UniRule"/>
</dbReference>
<evidence type="ECO:0000256" key="2">
    <source>
        <dbReference type="ARBA" id="ARBA00022448"/>
    </source>
</evidence>
<feature type="transmembrane region" description="Helical" evidence="9">
    <location>
        <begin position="91"/>
        <end position="110"/>
    </location>
</feature>
<feature type="transmembrane region" description="Helical" evidence="9">
    <location>
        <begin position="130"/>
        <end position="155"/>
    </location>
</feature>
<comment type="subunit">
    <text evidence="9">The complex comprises the extracytoplasmic solute receptor protein and the two transmembrane proteins.</text>
</comment>